<dbReference type="GO" id="GO:0008713">
    <property type="term" value="F:ADP-heptose-lipopolysaccharide heptosyltransferase activity"/>
    <property type="evidence" value="ECO:0007669"/>
    <property type="project" value="TreeGrafter"/>
</dbReference>
<evidence type="ECO:0000256" key="1">
    <source>
        <dbReference type="ARBA" id="ARBA00022676"/>
    </source>
</evidence>
<keyword evidence="1" id="KW-0328">Glycosyltransferase</keyword>
<dbReference type="AlphaFoldDB" id="A0AA49FK67"/>
<dbReference type="GO" id="GO:0009244">
    <property type="term" value="P:lipopolysaccharide core region biosynthetic process"/>
    <property type="evidence" value="ECO:0007669"/>
    <property type="project" value="TreeGrafter"/>
</dbReference>
<protein>
    <submittedName>
        <fullName evidence="3">Glycosyltransferase family 9 protein</fullName>
    </submittedName>
</protein>
<accession>A0AA49FK67</accession>
<dbReference type="Proteomes" id="UP001234916">
    <property type="component" value="Chromosome"/>
</dbReference>
<evidence type="ECO:0000256" key="2">
    <source>
        <dbReference type="ARBA" id="ARBA00022679"/>
    </source>
</evidence>
<evidence type="ECO:0000313" key="3">
    <source>
        <dbReference type="EMBL" id="WIM05072.1"/>
    </source>
</evidence>
<dbReference type="InterPro" id="IPR051199">
    <property type="entry name" value="LPS_LOS_Heptosyltrfase"/>
</dbReference>
<dbReference type="InterPro" id="IPR002201">
    <property type="entry name" value="Glyco_trans_9"/>
</dbReference>
<dbReference type="Gene3D" id="3.40.50.2000">
    <property type="entry name" value="Glycogen Phosphorylase B"/>
    <property type="match status" value="2"/>
</dbReference>
<dbReference type="EMBL" id="CP107246">
    <property type="protein sequence ID" value="WIM05072.1"/>
    <property type="molecule type" value="Genomic_DNA"/>
</dbReference>
<proteinExistence type="predicted"/>
<dbReference type="KEGG" id="npv:OHM77_10245"/>
<reference evidence="3" key="1">
    <citation type="journal article" date="2023" name="Nat. Microbiol.">
        <title>Enrichment and characterization of a nitric oxide-reducing microbial community in a continuous bioreactor.</title>
        <authorList>
            <person name="Garrido-Amador P."/>
            <person name="Stortenbeker N."/>
            <person name="Wessels H.J.C.T."/>
            <person name="Speth D.R."/>
            <person name="Garcia-Heredia I."/>
            <person name="Kartal B."/>
        </authorList>
    </citation>
    <scope>NUCLEOTIDE SEQUENCE</scope>
    <source>
        <strain evidence="3">MAG1</strain>
    </source>
</reference>
<organism evidence="3">
    <name type="scientific">Candidatus Nitricoxidivorans perseverans</name>
    <dbReference type="NCBI Taxonomy" id="2975601"/>
    <lineage>
        <taxon>Bacteria</taxon>
        <taxon>Pseudomonadati</taxon>
        <taxon>Pseudomonadota</taxon>
        <taxon>Betaproteobacteria</taxon>
        <taxon>Nitrosomonadales</taxon>
        <taxon>Sterolibacteriaceae</taxon>
        <taxon>Candidatus Nitricoxidivorans</taxon>
    </lineage>
</organism>
<sequence length="369" mass="40669">MSPRFLSRLGIVAAALRQRLFRRRRRPEAVLRILVAHPTKMLGDTLLLTPLLAKLREQHPGAEICMLVAPPFLSLYRHPPYGVVPLPFDLGNPESFRRLALRAGFDLAVIPGDNRSAWLALALGSRWIVGFGGGVPAWKNRLLDEQAAYPDVPGTWADMVAGLVPGPPPRPYRTADWEAPDSSPFHLPGKPYCVLHPGAGNPLRMWDPARWRELADQLERLGHAVVFSGGRGEEPLVAAADPDGRHLSFAGRLDLPQLWHLLANAALLVSPDTGIAHLGRVVGTPAVTLFGQGSPVLFGAGEFWRDAPWRPVAVDPFPCRDMNTLFRRPIPWVRRCDRTRPQCSEPRCMHALTVDAVMAAAVSILKEHS</sequence>
<name>A0AA49FK67_9PROT</name>
<dbReference type="PANTHER" id="PTHR30160:SF1">
    <property type="entry name" value="LIPOPOLYSACCHARIDE 1,2-N-ACETYLGLUCOSAMINETRANSFERASE-RELATED"/>
    <property type="match status" value="1"/>
</dbReference>
<dbReference type="GO" id="GO:0005829">
    <property type="term" value="C:cytosol"/>
    <property type="evidence" value="ECO:0007669"/>
    <property type="project" value="TreeGrafter"/>
</dbReference>
<keyword evidence="2" id="KW-0808">Transferase</keyword>
<dbReference type="CDD" id="cd03789">
    <property type="entry name" value="GT9_LPS_heptosyltransferase"/>
    <property type="match status" value="1"/>
</dbReference>
<dbReference type="Pfam" id="PF01075">
    <property type="entry name" value="Glyco_transf_9"/>
    <property type="match status" value="1"/>
</dbReference>
<dbReference type="PANTHER" id="PTHR30160">
    <property type="entry name" value="TETRAACYLDISACCHARIDE 4'-KINASE-RELATED"/>
    <property type="match status" value="1"/>
</dbReference>
<gene>
    <name evidence="3" type="ORF">OHM77_10245</name>
</gene>
<dbReference type="SUPFAM" id="SSF53756">
    <property type="entry name" value="UDP-Glycosyltransferase/glycogen phosphorylase"/>
    <property type="match status" value="1"/>
</dbReference>